<feature type="compositionally biased region" description="Polar residues" evidence="2">
    <location>
        <begin position="31"/>
        <end position="41"/>
    </location>
</feature>
<feature type="compositionally biased region" description="Low complexity" evidence="2">
    <location>
        <begin position="75"/>
        <end position="85"/>
    </location>
</feature>
<dbReference type="EMBL" id="PDNC01000001">
    <property type="protein sequence ID" value="PGH10433.1"/>
    <property type="molecule type" value="Genomic_DNA"/>
</dbReference>
<feature type="coiled-coil region" evidence="1">
    <location>
        <begin position="512"/>
        <end position="579"/>
    </location>
</feature>
<accession>A0A2B7XNR8</accession>
<sequence>MWKKNLRSRGPVIGNPVLLTTTFDNATLQTMTNVNSPTNPQDHPDFNQRDRDDGPGLSSLPFKPTEPDSRRPNPRSRSPIPSSIYSKRDSHVAGNMSSADYNLPPRRRNSHLYQSEFRDSQYTDISPPDSPVFAPTGHQESPDVSPIEEDPPQFPPPRAPFREPLREARFQSAVPIRPKDVNREPGAVPAPSQSYASSPPSTTLNPVSPSRASNRLTRWDDFSGEPTQDDKGKIAQARPGTVVPKQSPTTKQSSKQGFNFLAKGKELNQARRKLMEGRRHADKNDKNDPAQLPRPREPWKGASGRAAIVKPIQTKKTPQSQPPLSIQTQPRKDSASGIERKSLPRNDAASGPPPFTVSKSRDVGSVPSDPTIKPIVPLKAGNNTPTSARVSSTPASHSVSSGTPAQSETPRATQPEAPDSDFAARLQNITLEQQPSSRFSATTYATTEAPSSPPGTPQARPADKDAPPLPAIHKERTETISSRTFVKATRRKPTPSEITESSAKTLPRSPPEMEAENRIEAMEARLNDLNQRKANINTILHELTQVIQPSSIAYDLATRSEVKKSVNSLNNELMEIRKEEHDVGMKLMRARKKQDQDDFYQPSSIWVKRVTEDY</sequence>
<dbReference type="OrthoDB" id="4507572at2759"/>
<feature type="compositionally biased region" description="Polar residues" evidence="2">
    <location>
        <begin position="381"/>
        <end position="390"/>
    </location>
</feature>
<feature type="compositionally biased region" description="Basic and acidic residues" evidence="2">
    <location>
        <begin position="461"/>
        <end position="478"/>
    </location>
</feature>
<dbReference type="PANTHER" id="PTHR42023">
    <property type="entry name" value="BHLH DOMAIN-CONTAINING PROTEIN"/>
    <property type="match status" value="1"/>
</dbReference>
<feature type="compositionally biased region" description="Polar residues" evidence="2">
    <location>
        <begin position="314"/>
        <end position="329"/>
    </location>
</feature>
<keyword evidence="4" id="KW-1185">Reference proteome</keyword>
<feature type="compositionally biased region" description="Basic and acidic residues" evidence="2">
    <location>
        <begin position="330"/>
        <end position="344"/>
    </location>
</feature>
<feature type="compositionally biased region" description="Low complexity" evidence="2">
    <location>
        <begin position="187"/>
        <end position="201"/>
    </location>
</feature>
<evidence type="ECO:0000256" key="1">
    <source>
        <dbReference type="SAM" id="Coils"/>
    </source>
</evidence>
<proteinExistence type="predicted"/>
<feature type="compositionally biased region" description="Polar residues" evidence="2">
    <location>
        <begin position="402"/>
        <end position="412"/>
    </location>
</feature>
<dbReference type="AlphaFoldDB" id="A0A2B7XNR8"/>
<evidence type="ECO:0000256" key="2">
    <source>
        <dbReference type="SAM" id="MobiDB-lite"/>
    </source>
</evidence>
<name>A0A2B7XNR8_9EURO</name>
<protein>
    <submittedName>
        <fullName evidence="3">Uncharacterized protein</fullName>
    </submittedName>
</protein>
<feature type="compositionally biased region" description="Basic and acidic residues" evidence="2">
    <location>
        <begin position="160"/>
        <end position="169"/>
    </location>
</feature>
<feature type="region of interest" description="Disordered" evidence="2">
    <location>
        <begin position="121"/>
        <end position="512"/>
    </location>
</feature>
<dbReference type="STRING" id="2060905.A0A2B7XNR8"/>
<feature type="compositionally biased region" description="Polar residues" evidence="2">
    <location>
        <begin position="202"/>
        <end position="216"/>
    </location>
</feature>
<feature type="compositionally biased region" description="Polar residues" evidence="2">
    <location>
        <begin position="427"/>
        <end position="450"/>
    </location>
</feature>
<feature type="compositionally biased region" description="Polar residues" evidence="2">
    <location>
        <begin position="244"/>
        <end position="257"/>
    </location>
</feature>
<feature type="compositionally biased region" description="Basic and acidic residues" evidence="2">
    <location>
        <begin position="263"/>
        <end position="299"/>
    </location>
</feature>
<gene>
    <name evidence="3" type="ORF">GX51_00192</name>
</gene>
<feature type="region of interest" description="Disordered" evidence="2">
    <location>
        <begin position="31"/>
        <end position="107"/>
    </location>
</feature>
<feature type="compositionally biased region" description="Basic and acidic residues" evidence="2">
    <location>
        <begin position="42"/>
        <end position="54"/>
    </location>
</feature>
<reference evidence="3 4" key="1">
    <citation type="submission" date="2017-10" db="EMBL/GenBank/DDBJ databases">
        <title>Comparative genomics in systemic dimorphic fungi from Ajellomycetaceae.</title>
        <authorList>
            <person name="Munoz J.F."/>
            <person name="Mcewen J.G."/>
            <person name="Clay O.K."/>
            <person name="Cuomo C.A."/>
        </authorList>
    </citation>
    <scope>NUCLEOTIDE SEQUENCE [LARGE SCALE GENOMIC DNA]</scope>
    <source>
        <strain evidence="3 4">UAMH130</strain>
    </source>
</reference>
<feature type="compositionally biased region" description="Low complexity" evidence="2">
    <location>
        <begin position="391"/>
        <end position="401"/>
    </location>
</feature>
<comment type="caution">
    <text evidence="3">The sequence shown here is derived from an EMBL/GenBank/DDBJ whole genome shotgun (WGS) entry which is preliminary data.</text>
</comment>
<dbReference type="PANTHER" id="PTHR42023:SF1">
    <property type="entry name" value="BHLH DOMAIN-CONTAINING PROTEIN"/>
    <property type="match status" value="1"/>
</dbReference>
<organism evidence="3 4">
    <name type="scientific">Blastomyces parvus</name>
    <dbReference type="NCBI Taxonomy" id="2060905"/>
    <lineage>
        <taxon>Eukaryota</taxon>
        <taxon>Fungi</taxon>
        <taxon>Dikarya</taxon>
        <taxon>Ascomycota</taxon>
        <taxon>Pezizomycotina</taxon>
        <taxon>Eurotiomycetes</taxon>
        <taxon>Eurotiomycetidae</taxon>
        <taxon>Onygenales</taxon>
        <taxon>Ajellomycetaceae</taxon>
        <taxon>Blastomyces</taxon>
    </lineage>
</organism>
<dbReference type="Proteomes" id="UP000224080">
    <property type="component" value="Unassembled WGS sequence"/>
</dbReference>
<evidence type="ECO:0000313" key="3">
    <source>
        <dbReference type="EMBL" id="PGH10433.1"/>
    </source>
</evidence>
<keyword evidence="1" id="KW-0175">Coiled coil</keyword>
<evidence type="ECO:0000313" key="4">
    <source>
        <dbReference type="Proteomes" id="UP000224080"/>
    </source>
</evidence>